<evidence type="ECO:0000256" key="1">
    <source>
        <dbReference type="SAM" id="MobiDB-lite"/>
    </source>
</evidence>
<proteinExistence type="predicted"/>
<evidence type="ECO:0000313" key="3">
    <source>
        <dbReference type="Proteomes" id="UP000033572"/>
    </source>
</evidence>
<feature type="compositionally biased region" description="Basic and acidic residues" evidence="1">
    <location>
        <begin position="237"/>
        <end position="248"/>
    </location>
</feature>
<gene>
    <name evidence="2" type="ORF">RN50_02350</name>
</gene>
<protein>
    <submittedName>
        <fullName evidence="2">Uncharacterized protein</fullName>
    </submittedName>
</protein>
<evidence type="ECO:0000313" key="2">
    <source>
        <dbReference type="EMBL" id="KJL19071.1"/>
    </source>
</evidence>
<dbReference type="Proteomes" id="UP000033572">
    <property type="component" value="Unassembled WGS sequence"/>
</dbReference>
<organism evidence="2 3">
    <name type="scientific">Microbacterium foliorum</name>
    <dbReference type="NCBI Taxonomy" id="104336"/>
    <lineage>
        <taxon>Bacteria</taxon>
        <taxon>Bacillati</taxon>
        <taxon>Actinomycetota</taxon>
        <taxon>Actinomycetes</taxon>
        <taxon>Micrococcales</taxon>
        <taxon>Microbacteriaceae</taxon>
        <taxon>Microbacterium</taxon>
    </lineage>
</organism>
<feature type="compositionally biased region" description="Basic residues" evidence="1">
    <location>
        <begin position="126"/>
        <end position="136"/>
    </location>
</feature>
<name>A0A0F0KIH5_9MICO</name>
<dbReference type="AlphaFoldDB" id="A0A0F0KIH5"/>
<accession>A0A0F0KIH5</accession>
<dbReference type="PATRIC" id="fig|104336.4.peg.2393"/>
<sequence length="269" mass="29394">MPPHPRACGNDPASLAQARSIPSLPSTRTLVTARASARTLVATRFCRGQKHTAPRHFGCAIDPAPQRRCGNDPAPHPDAQSTPRVPALAFVATRICRGQKRTAPRHFGCLSNPARRHGCRSDPAPRRRHNRPRPHQRPPSPPEPAGVKNARRHTISDAEVTPHPAADAEVTPHPGADAQSTPLASTRAVVVQIGRRRRIRDRILAGRGVHVQGVVRGRDLLASGPTTQKRRQSTPTEQEHGEHERRDDDEGDLRGVPGDDAQKEPPRRP</sequence>
<feature type="region of interest" description="Disordered" evidence="1">
    <location>
        <begin position="216"/>
        <end position="269"/>
    </location>
</feature>
<feature type="region of interest" description="Disordered" evidence="1">
    <location>
        <begin position="165"/>
        <end position="184"/>
    </location>
</feature>
<dbReference type="EMBL" id="JYIU01000045">
    <property type="protein sequence ID" value="KJL19071.1"/>
    <property type="molecule type" value="Genomic_DNA"/>
</dbReference>
<feature type="compositionally biased region" description="Basic and acidic residues" evidence="1">
    <location>
        <begin position="260"/>
        <end position="269"/>
    </location>
</feature>
<reference evidence="2 3" key="1">
    <citation type="submission" date="2015-02" db="EMBL/GenBank/DDBJ databases">
        <title>Draft genome sequences of ten Microbacterium spp. with emphasis on heavy metal contaminated environments.</title>
        <authorList>
            <person name="Corretto E."/>
        </authorList>
    </citation>
    <scope>NUCLEOTIDE SEQUENCE [LARGE SCALE GENOMIC DNA]</scope>
    <source>
        <strain evidence="2 3">DSM 12966</strain>
    </source>
</reference>
<keyword evidence="3" id="KW-1185">Reference proteome</keyword>
<feature type="region of interest" description="Disordered" evidence="1">
    <location>
        <begin position="104"/>
        <end position="150"/>
    </location>
</feature>
<comment type="caution">
    <text evidence="2">The sequence shown here is derived from an EMBL/GenBank/DDBJ whole genome shotgun (WGS) entry which is preliminary data.</text>
</comment>